<dbReference type="InterPro" id="IPR011184">
    <property type="entry name" value="DNA_mismatch_repair_Msh2"/>
</dbReference>
<dbReference type="Gene3D" id="1.10.1420.10">
    <property type="match status" value="1"/>
</dbReference>
<accession>A0A1X6NMY5</accession>
<evidence type="ECO:0000259" key="6">
    <source>
        <dbReference type="PROSITE" id="PS00486"/>
    </source>
</evidence>
<dbReference type="PROSITE" id="PS00486">
    <property type="entry name" value="DNA_MISMATCH_REPAIR_2"/>
    <property type="match status" value="1"/>
</dbReference>
<dbReference type="PANTHER" id="PTHR11361">
    <property type="entry name" value="DNA MISMATCH REPAIR PROTEIN MUTS FAMILY MEMBER"/>
    <property type="match status" value="1"/>
</dbReference>
<protein>
    <recommendedName>
        <fullName evidence="6">DNA mismatch repair proteins mutS family domain-containing protein</fullName>
    </recommendedName>
</protein>
<keyword evidence="8" id="KW-1185">Reference proteome</keyword>
<dbReference type="OrthoDB" id="29596at2759"/>
<proteinExistence type="inferred from homology"/>
<evidence type="ECO:0000256" key="4">
    <source>
        <dbReference type="ARBA" id="ARBA00023125"/>
    </source>
</evidence>
<evidence type="ECO:0000313" key="7">
    <source>
        <dbReference type="EMBL" id="OSX70009.1"/>
    </source>
</evidence>
<keyword evidence="2" id="KW-0547">Nucleotide-binding</keyword>
<organism evidence="7 8">
    <name type="scientific">Porphyra umbilicalis</name>
    <name type="common">Purple laver</name>
    <name type="synonym">Red alga</name>
    <dbReference type="NCBI Taxonomy" id="2786"/>
    <lineage>
        <taxon>Eukaryota</taxon>
        <taxon>Rhodophyta</taxon>
        <taxon>Bangiophyceae</taxon>
        <taxon>Bangiales</taxon>
        <taxon>Bangiaceae</taxon>
        <taxon>Porphyra</taxon>
    </lineage>
</organism>
<dbReference type="GO" id="GO:0140664">
    <property type="term" value="F:ATP-dependent DNA damage sensor activity"/>
    <property type="evidence" value="ECO:0007669"/>
    <property type="project" value="InterPro"/>
</dbReference>
<evidence type="ECO:0000256" key="1">
    <source>
        <dbReference type="ARBA" id="ARBA00006271"/>
    </source>
</evidence>
<feature type="domain" description="DNA mismatch repair proteins mutS family" evidence="6">
    <location>
        <begin position="714"/>
        <end position="730"/>
    </location>
</feature>
<dbReference type="EMBL" id="KV919333">
    <property type="protein sequence ID" value="OSX70009.1"/>
    <property type="molecule type" value="Genomic_DNA"/>
</dbReference>
<evidence type="ECO:0000256" key="3">
    <source>
        <dbReference type="ARBA" id="ARBA00022840"/>
    </source>
</evidence>
<keyword evidence="3" id="KW-0067">ATP-binding</keyword>
<name>A0A1X6NMY5_PORUM</name>
<dbReference type="GO" id="GO:0006298">
    <property type="term" value="P:mismatch repair"/>
    <property type="evidence" value="ECO:0007669"/>
    <property type="project" value="InterPro"/>
</dbReference>
<dbReference type="InterPro" id="IPR000432">
    <property type="entry name" value="DNA_mismatch_repair_MutS_C"/>
</dbReference>
<dbReference type="InterPro" id="IPR036187">
    <property type="entry name" value="DNA_mismatch_repair_MutS_sf"/>
</dbReference>
<dbReference type="InterPro" id="IPR007696">
    <property type="entry name" value="DNA_mismatch_repair_MutS_core"/>
</dbReference>
<dbReference type="GO" id="GO:0005634">
    <property type="term" value="C:nucleus"/>
    <property type="evidence" value="ECO:0007669"/>
    <property type="project" value="TreeGrafter"/>
</dbReference>
<keyword evidence="4" id="KW-0238">DNA-binding</keyword>
<evidence type="ECO:0000256" key="5">
    <source>
        <dbReference type="SAM" id="MobiDB-lite"/>
    </source>
</evidence>
<dbReference type="GO" id="GO:0030983">
    <property type="term" value="F:mismatched DNA binding"/>
    <property type="evidence" value="ECO:0007669"/>
    <property type="project" value="InterPro"/>
</dbReference>
<dbReference type="SMART" id="SM00534">
    <property type="entry name" value="MUTSac"/>
    <property type="match status" value="1"/>
</dbReference>
<dbReference type="PIRSF" id="PIRSF005813">
    <property type="entry name" value="MSH2"/>
    <property type="match status" value="1"/>
</dbReference>
<sequence length="888" mass="95023">MPLGGGGPAWATARHPPGGAGGTGADEGEDAAGCISIVLRRQRVAVALYDDASNELSCAEMHVDHQYAQLSELVERLNPGTIVLPSHLKSNEELCAAVTAASPACQVPGQAPDDASRVEDLAKSEGLCIFPGHEFTLEAARSRLAVVTVSGMPQGLSSRERLSYLASSIDMESTLAWCAAGGLLSFLLKHDKLANMHLSAGPAVNDPDIGGVTTDDGFCVMYLNAIRLLPLRGVLRISASSLRALHVFKNQPHPRMMGAGRSKEGLSLYSRLNRTRSVAGARLLRTWMQAPPTSVSDIRDRQRVVKALAEPVNSALAKALSDALKAVKNVATIVSRVQTVRDTVRDWQNLLSSARAILVLRQCMSSMASDFRASHTTLEAMGAVPEEGLRQVCTWIENTIDFPASLTGNSTRPRIRDGLSEDLDELRRCFDSLDDFLSDIGVQEMNALTSRGLQLDRLHIIFLPRVGYLLVLSHATAIDAAQQVVDGAGEDDVNSRLSASSRASTVSEQSALAEVGLEFVFTTDEHVYFKNERCHELDNELGDISSAIEAVEQKAVCYLRTKVVPHLDALWKASLLAAEVDVLLSLSEVAKEPNWVCPEVVEDRGITIEDGRHPLAEVTVPNLVANSTNIHGGSVSCVTGPVFSGKSVYCAQVALIVLLAQVGSFVPAAQARIGVCDSLFTRVHSTDSVSVGHSSFFMDCSQIASMLRQATPRSVLVVDEFGKGTNEQDGLSLLGALILDIVKRPVGAAPILLLTTHFWEVLAEPFVPMQDPRLHVFSMDVLVRTPTRPVGAVSATAPFSVGRPGPAAQPAAARGQQRQGPVAAVGTSAELDGQQVVYLYKVKPGVVSAQSHSLHCALLSGIERGVCERAAEVRSSVWQGSWPPLATE</sequence>
<dbReference type="InterPro" id="IPR045076">
    <property type="entry name" value="MutS"/>
</dbReference>
<dbReference type="AlphaFoldDB" id="A0A1X6NMY5"/>
<dbReference type="Gene3D" id="3.40.50.300">
    <property type="entry name" value="P-loop containing nucleotide triphosphate hydrolases"/>
    <property type="match status" value="1"/>
</dbReference>
<comment type="similarity">
    <text evidence="1">Belongs to the DNA mismatch repair MutS family.</text>
</comment>
<evidence type="ECO:0000256" key="2">
    <source>
        <dbReference type="ARBA" id="ARBA00022741"/>
    </source>
</evidence>
<feature type="region of interest" description="Disordered" evidence="5">
    <location>
        <begin position="1"/>
        <end position="27"/>
    </location>
</feature>
<dbReference type="Pfam" id="PF05192">
    <property type="entry name" value="MutS_III"/>
    <property type="match status" value="1"/>
</dbReference>
<dbReference type="GO" id="GO:0005524">
    <property type="term" value="F:ATP binding"/>
    <property type="evidence" value="ECO:0007669"/>
    <property type="project" value="UniProtKB-KW"/>
</dbReference>
<dbReference type="PANTHER" id="PTHR11361:SF20">
    <property type="entry name" value="MUTS PROTEIN HOMOLOG 5"/>
    <property type="match status" value="1"/>
</dbReference>
<gene>
    <name evidence="7" type="ORF">BU14_0953s0002</name>
</gene>
<dbReference type="SUPFAM" id="SSF48334">
    <property type="entry name" value="DNA repair protein MutS, domain III"/>
    <property type="match status" value="1"/>
</dbReference>
<reference evidence="7 8" key="1">
    <citation type="submission" date="2017-03" db="EMBL/GenBank/DDBJ databases">
        <title>WGS assembly of Porphyra umbilicalis.</title>
        <authorList>
            <person name="Brawley S.H."/>
            <person name="Blouin N.A."/>
            <person name="Ficko-Blean E."/>
            <person name="Wheeler G.L."/>
            <person name="Lohr M."/>
            <person name="Goodson H.V."/>
            <person name="Jenkins J.W."/>
            <person name="Blaby-Haas C.E."/>
            <person name="Helliwell K.E."/>
            <person name="Chan C."/>
            <person name="Marriage T."/>
            <person name="Bhattacharya D."/>
            <person name="Klein A.S."/>
            <person name="Badis Y."/>
            <person name="Brodie J."/>
            <person name="Cao Y."/>
            <person name="Collen J."/>
            <person name="Dittami S.M."/>
            <person name="Gachon C.M."/>
            <person name="Green B.R."/>
            <person name="Karpowicz S."/>
            <person name="Kim J.W."/>
            <person name="Kudahl U."/>
            <person name="Lin S."/>
            <person name="Michel G."/>
            <person name="Mittag M."/>
            <person name="Olson B.J."/>
            <person name="Pangilinan J."/>
            <person name="Peng Y."/>
            <person name="Qiu H."/>
            <person name="Shu S."/>
            <person name="Singer J.T."/>
            <person name="Smith A.G."/>
            <person name="Sprecher B.N."/>
            <person name="Wagner V."/>
            <person name="Wang W."/>
            <person name="Wang Z.-Y."/>
            <person name="Yan J."/>
            <person name="Yarish C."/>
            <person name="Zoeuner-Riek S."/>
            <person name="Zhuang Y."/>
            <person name="Zou Y."/>
            <person name="Lindquist E.A."/>
            <person name="Grimwood J."/>
            <person name="Barry K."/>
            <person name="Rokhsar D.S."/>
            <person name="Schmutz J."/>
            <person name="Stiller J.W."/>
            <person name="Grossman A.R."/>
            <person name="Prochnik S.E."/>
        </authorList>
    </citation>
    <scope>NUCLEOTIDE SEQUENCE [LARGE SCALE GENOMIC DNA]</scope>
    <source>
        <strain evidence="7">4086291</strain>
    </source>
</reference>
<dbReference type="GO" id="GO:0051026">
    <property type="term" value="P:chiasma assembly"/>
    <property type="evidence" value="ECO:0007669"/>
    <property type="project" value="TreeGrafter"/>
</dbReference>
<dbReference type="InterPro" id="IPR027417">
    <property type="entry name" value="P-loop_NTPase"/>
</dbReference>
<evidence type="ECO:0000313" key="8">
    <source>
        <dbReference type="Proteomes" id="UP000218209"/>
    </source>
</evidence>
<dbReference type="Pfam" id="PF00488">
    <property type="entry name" value="MutS_V"/>
    <property type="match status" value="1"/>
</dbReference>
<dbReference type="Proteomes" id="UP000218209">
    <property type="component" value="Unassembled WGS sequence"/>
</dbReference>
<dbReference type="SUPFAM" id="SSF52540">
    <property type="entry name" value="P-loop containing nucleoside triphosphate hydrolases"/>
    <property type="match status" value="1"/>
</dbReference>
<dbReference type="SMART" id="SM00533">
    <property type="entry name" value="MUTSd"/>
    <property type="match status" value="1"/>
</dbReference>